<comment type="caution">
    <text evidence="2">The sequence shown here is derived from an EMBL/GenBank/DDBJ whole genome shotgun (WGS) entry which is preliminary data.</text>
</comment>
<sequence>MIKHCAFILMGLMAFVSLSFAQLLPSAYSCSRVDLYKPPLRREDCRDSLNLFPVPNGDNVIYLGSGNWRGCGSCKVTIYNRGSRESRVTAPKGWAATAVHQAFDHCEGKPGSATIGDDGKIIAKIDYGNSGQGDCPP</sequence>
<name>A0AAV0BKF5_PHAPC</name>
<organism evidence="2 3">
    <name type="scientific">Phakopsora pachyrhizi</name>
    <name type="common">Asian soybean rust disease fungus</name>
    <dbReference type="NCBI Taxonomy" id="170000"/>
    <lineage>
        <taxon>Eukaryota</taxon>
        <taxon>Fungi</taxon>
        <taxon>Dikarya</taxon>
        <taxon>Basidiomycota</taxon>
        <taxon>Pucciniomycotina</taxon>
        <taxon>Pucciniomycetes</taxon>
        <taxon>Pucciniales</taxon>
        <taxon>Phakopsoraceae</taxon>
        <taxon>Phakopsora</taxon>
    </lineage>
</organism>
<proteinExistence type="predicted"/>
<dbReference type="AlphaFoldDB" id="A0AAV0BKF5"/>
<feature type="signal peptide" evidence="1">
    <location>
        <begin position="1"/>
        <end position="21"/>
    </location>
</feature>
<dbReference type="EMBL" id="CALTRL010005801">
    <property type="protein sequence ID" value="CAH7686588.1"/>
    <property type="molecule type" value="Genomic_DNA"/>
</dbReference>
<gene>
    <name evidence="2" type="ORF">PPACK8108_LOCUS21259</name>
</gene>
<evidence type="ECO:0000313" key="2">
    <source>
        <dbReference type="EMBL" id="CAH7686588.1"/>
    </source>
</evidence>
<keyword evidence="3" id="KW-1185">Reference proteome</keyword>
<protein>
    <submittedName>
        <fullName evidence="2">Expressed protein</fullName>
    </submittedName>
</protein>
<evidence type="ECO:0000256" key="1">
    <source>
        <dbReference type="SAM" id="SignalP"/>
    </source>
</evidence>
<accession>A0AAV0BKF5</accession>
<keyword evidence="1" id="KW-0732">Signal</keyword>
<feature type="chain" id="PRO_5043807302" evidence="1">
    <location>
        <begin position="22"/>
        <end position="137"/>
    </location>
</feature>
<evidence type="ECO:0000313" key="3">
    <source>
        <dbReference type="Proteomes" id="UP001153365"/>
    </source>
</evidence>
<reference evidence="2" key="1">
    <citation type="submission" date="2022-06" db="EMBL/GenBank/DDBJ databases">
        <authorList>
            <consortium name="SYNGENTA / RWTH Aachen University"/>
        </authorList>
    </citation>
    <scope>NUCLEOTIDE SEQUENCE</scope>
</reference>
<dbReference type="PROSITE" id="PS51257">
    <property type="entry name" value="PROKAR_LIPOPROTEIN"/>
    <property type="match status" value="1"/>
</dbReference>
<dbReference type="Proteomes" id="UP001153365">
    <property type="component" value="Unassembled WGS sequence"/>
</dbReference>